<keyword evidence="3" id="KW-1185">Reference proteome</keyword>
<feature type="compositionally biased region" description="Basic and acidic residues" evidence="1">
    <location>
        <begin position="1"/>
        <end position="18"/>
    </location>
</feature>
<name>A0AA88NQ21_TACVA</name>
<dbReference type="InterPro" id="IPR042622">
    <property type="entry name" value="Znf106"/>
</dbReference>
<feature type="compositionally biased region" description="Low complexity" evidence="1">
    <location>
        <begin position="754"/>
        <end position="767"/>
    </location>
</feature>
<feature type="region of interest" description="Disordered" evidence="1">
    <location>
        <begin position="345"/>
        <end position="402"/>
    </location>
</feature>
<dbReference type="GO" id="GO:0017124">
    <property type="term" value="F:SH3 domain binding"/>
    <property type="evidence" value="ECO:0007669"/>
    <property type="project" value="TreeGrafter"/>
</dbReference>
<dbReference type="GO" id="GO:0008286">
    <property type="term" value="P:insulin receptor signaling pathway"/>
    <property type="evidence" value="ECO:0007669"/>
    <property type="project" value="TreeGrafter"/>
</dbReference>
<sequence length="767" mass="86032">MDQRKSESVGVRGGDEIKPPTSAPAAVMKKKKKKKKKAIVMKCNICLNQYKPQNLDKHMHSLTHHEAIERLKGGEQTHKCWACDVSLPGLEQFSKHIKCNKHIRKLMSLKKRRESGMTVDYNNDELKVLCAQRDHNRMMVKKQKNKEKLNKKRERKAAKMHQGFYQKTQTKAFGSPGSQAVKSTLTDNKCVAFPLNNENKAGMMNAEAGPLSQSESQAEYHHCQPPKSVTQFKKEDVDFAGDEFVQSYIFSSCAEDRSQQNREQDKVVLGQKRLCNVNTFDSPSMKKQCTRDVPFMKARFMKMSACAGEVGRMNPPASAAAPLTAPGRDHLSIWLKNIRKSLNMERPHVGSSKDPDPELRPETTLSDIPRFSPKPPQMSRKSQKCEAQACKTQRTSSLSKQEDILLTSTGAEPQETAETSQTRNVLPTLLNRSVGKTEASKPNLKVARGIRTSQKPCQAAKTQVLKPALQKLISSKSSQWRVNWKEMYQEATHRKLQREKGLPRFGIELVSPLPPDPQEGDLEPLELDEGFHWASIECDAVTLPCSVGCSSEDAERRDLKTSSTNRTSWTTEEKRADIGENPSTSGTSRSSELVADRLENGDPDDDIASKTRDLVRRQNATPIESVVCVKTEKMSDYSTEPTLETTDRDRIPLVPNAQTQIKEEIQDFPLTDTPKSQVNELLVMSLREVELCSSLEDVDSRLLRAEAALQTAFMEVQRLQMIKQQVTAEMSSLRGKRIKILNRIRDSRRDQSSDADSPGSAASGPSA</sequence>
<comment type="caution">
    <text evidence="2">The sequence shown here is derived from an EMBL/GenBank/DDBJ whole genome shotgun (WGS) entry which is preliminary data.</text>
</comment>
<dbReference type="Proteomes" id="UP001187315">
    <property type="component" value="Unassembled WGS sequence"/>
</dbReference>
<dbReference type="AlphaFoldDB" id="A0AA88NQ21"/>
<dbReference type="GO" id="GO:0016020">
    <property type="term" value="C:membrane"/>
    <property type="evidence" value="ECO:0007669"/>
    <property type="project" value="TreeGrafter"/>
</dbReference>
<accession>A0AA88NQ21</accession>
<feature type="compositionally biased region" description="Basic and acidic residues" evidence="1">
    <location>
        <begin position="607"/>
        <end position="616"/>
    </location>
</feature>
<dbReference type="GO" id="GO:0003723">
    <property type="term" value="F:RNA binding"/>
    <property type="evidence" value="ECO:0007669"/>
    <property type="project" value="InterPro"/>
</dbReference>
<feature type="compositionally biased region" description="Polar residues" evidence="1">
    <location>
        <begin position="390"/>
        <end position="399"/>
    </location>
</feature>
<organism evidence="2 3">
    <name type="scientific">Tachysurus vachellii</name>
    <name type="common">Darkbarbel catfish</name>
    <name type="synonym">Pelteobagrus vachellii</name>
    <dbReference type="NCBI Taxonomy" id="175792"/>
    <lineage>
        <taxon>Eukaryota</taxon>
        <taxon>Metazoa</taxon>
        <taxon>Chordata</taxon>
        <taxon>Craniata</taxon>
        <taxon>Vertebrata</taxon>
        <taxon>Euteleostomi</taxon>
        <taxon>Actinopterygii</taxon>
        <taxon>Neopterygii</taxon>
        <taxon>Teleostei</taxon>
        <taxon>Ostariophysi</taxon>
        <taxon>Siluriformes</taxon>
        <taxon>Bagridae</taxon>
        <taxon>Tachysurus</taxon>
    </lineage>
</organism>
<reference evidence="2" key="1">
    <citation type="submission" date="2023-08" db="EMBL/GenBank/DDBJ databases">
        <title>Pelteobagrus vachellii genome.</title>
        <authorList>
            <person name="Liu H."/>
        </authorList>
    </citation>
    <scope>NUCLEOTIDE SEQUENCE</scope>
    <source>
        <strain evidence="2">PRFRI_2022a</strain>
        <tissue evidence="2">Muscle</tissue>
    </source>
</reference>
<feature type="compositionally biased region" description="Polar residues" evidence="1">
    <location>
        <begin position="581"/>
        <end position="591"/>
    </location>
</feature>
<evidence type="ECO:0000313" key="3">
    <source>
        <dbReference type="Proteomes" id="UP001187315"/>
    </source>
</evidence>
<gene>
    <name evidence="2" type="ORF">Q7C36_003487</name>
</gene>
<dbReference type="GO" id="GO:0005829">
    <property type="term" value="C:cytosol"/>
    <property type="evidence" value="ECO:0007669"/>
    <property type="project" value="TreeGrafter"/>
</dbReference>
<protein>
    <recommendedName>
        <fullName evidence="4">C2H2-type domain-containing protein</fullName>
    </recommendedName>
</protein>
<feature type="region of interest" description="Disordered" evidence="1">
    <location>
        <begin position="597"/>
        <end position="616"/>
    </location>
</feature>
<feature type="compositionally biased region" description="Polar residues" evidence="1">
    <location>
        <begin position="561"/>
        <end position="570"/>
    </location>
</feature>
<dbReference type="PANTHER" id="PTHR14435">
    <property type="entry name" value="ZINC FINGER PROTEIN 106"/>
    <property type="match status" value="1"/>
</dbReference>
<dbReference type="EMBL" id="JAVHJS010000003">
    <property type="protein sequence ID" value="KAK2864333.1"/>
    <property type="molecule type" value="Genomic_DNA"/>
</dbReference>
<evidence type="ECO:0008006" key="4">
    <source>
        <dbReference type="Google" id="ProtNLM"/>
    </source>
</evidence>
<evidence type="ECO:0000256" key="1">
    <source>
        <dbReference type="SAM" id="MobiDB-lite"/>
    </source>
</evidence>
<evidence type="ECO:0000313" key="2">
    <source>
        <dbReference type="EMBL" id="KAK2864333.1"/>
    </source>
</evidence>
<feature type="region of interest" description="Disordered" evidence="1">
    <location>
        <begin position="744"/>
        <end position="767"/>
    </location>
</feature>
<proteinExistence type="predicted"/>
<dbReference type="PANTHER" id="PTHR14435:SF2">
    <property type="entry name" value="ZINC FINGER PROTEIN 106"/>
    <property type="match status" value="1"/>
</dbReference>
<feature type="region of interest" description="Disordered" evidence="1">
    <location>
        <begin position="1"/>
        <end position="26"/>
    </location>
</feature>
<feature type="region of interest" description="Disordered" evidence="1">
    <location>
        <begin position="552"/>
        <end position="592"/>
    </location>
</feature>
<feature type="compositionally biased region" description="Basic and acidic residues" evidence="1">
    <location>
        <begin position="345"/>
        <end position="361"/>
    </location>
</feature>